<keyword evidence="2" id="KW-1185">Reference proteome</keyword>
<sequence length="144" mass="15466">MLHLTYLCDPQSSFSNYLGKQTHPAQSSSFDLGFQFSKAKGQGFRPCGNSSTTAGQGFVPLKKQAIDPCTVPAASLPASTLHSSPTRSIPLEQVLSISLTRRSNNTDLLLPCSCSSFPYSSSTKSRLRNQQSDPNCMAGELNCS</sequence>
<protein>
    <submittedName>
        <fullName evidence="1">Uncharacterized protein</fullName>
    </submittedName>
</protein>
<accession>A0ABR4CRX8</accession>
<evidence type="ECO:0000313" key="2">
    <source>
        <dbReference type="Proteomes" id="UP001595075"/>
    </source>
</evidence>
<name>A0ABR4CRX8_9HELO</name>
<organism evidence="1 2">
    <name type="scientific">Oculimacula yallundae</name>
    <dbReference type="NCBI Taxonomy" id="86028"/>
    <lineage>
        <taxon>Eukaryota</taxon>
        <taxon>Fungi</taxon>
        <taxon>Dikarya</taxon>
        <taxon>Ascomycota</taxon>
        <taxon>Pezizomycotina</taxon>
        <taxon>Leotiomycetes</taxon>
        <taxon>Helotiales</taxon>
        <taxon>Ploettnerulaceae</taxon>
        <taxon>Oculimacula</taxon>
    </lineage>
</organism>
<evidence type="ECO:0000313" key="1">
    <source>
        <dbReference type="EMBL" id="KAL2072522.1"/>
    </source>
</evidence>
<comment type="caution">
    <text evidence="1">The sequence shown here is derived from an EMBL/GenBank/DDBJ whole genome shotgun (WGS) entry which is preliminary data.</text>
</comment>
<proteinExistence type="predicted"/>
<reference evidence="1 2" key="1">
    <citation type="journal article" date="2024" name="Commun. Biol.">
        <title>Comparative genomic analysis of thermophilic fungi reveals convergent evolutionary adaptations and gene losses.</title>
        <authorList>
            <person name="Steindorff A.S."/>
            <person name="Aguilar-Pontes M.V."/>
            <person name="Robinson A.J."/>
            <person name="Andreopoulos B."/>
            <person name="LaButti K."/>
            <person name="Kuo A."/>
            <person name="Mondo S."/>
            <person name="Riley R."/>
            <person name="Otillar R."/>
            <person name="Haridas S."/>
            <person name="Lipzen A."/>
            <person name="Grimwood J."/>
            <person name="Schmutz J."/>
            <person name="Clum A."/>
            <person name="Reid I.D."/>
            <person name="Moisan M.C."/>
            <person name="Butler G."/>
            <person name="Nguyen T.T.M."/>
            <person name="Dewar K."/>
            <person name="Conant G."/>
            <person name="Drula E."/>
            <person name="Henrissat B."/>
            <person name="Hansel C."/>
            <person name="Singer S."/>
            <person name="Hutchinson M.I."/>
            <person name="de Vries R.P."/>
            <person name="Natvig D.O."/>
            <person name="Powell A.J."/>
            <person name="Tsang A."/>
            <person name="Grigoriev I.V."/>
        </authorList>
    </citation>
    <scope>NUCLEOTIDE SEQUENCE [LARGE SCALE GENOMIC DNA]</scope>
    <source>
        <strain evidence="1 2">CBS 494.80</strain>
    </source>
</reference>
<dbReference type="Proteomes" id="UP001595075">
    <property type="component" value="Unassembled WGS sequence"/>
</dbReference>
<dbReference type="EMBL" id="JAZHXI010000004">
    <property type="protein sequence ID" value="KAL2072522.1"/>
    <property type="molecule type" value="Genomic_DNA"/>
</dbReference>
<gene>
    <name evidence="1" type="ORF">VTL71DRAFT_11865</name>
</gene>